<keyword evidence="2" id="KW-1185">Reference proteome</keyword>
<comment type="caution">
    <text evidence="1">The sequence shown here is derived from an EMBL/GenBank/DDBJ whole genome shotgun (WGS) entry which is preliminary data.</text>
</comment>
<protein>
    <submittedName>
        <fullName evidence="1">Uncharacterized protein</fullName>
    </submittedName>
</protein>
<gene>
    <name evidence="1" type="ORF">AVEN_58053_1</name>
</gene>
<dbReference type="EMBL" id="BGPR01065635">
    <property type="protein sequence ID" value="GBO40402.1"/>
    <property type="molecule type" value="Genomic_DNA"/>
</dbReference>
<proteinExistence type="predicted"/>
<reference evidence="1 2" key="1">
    <citation type="journal article" date="2019" name="Sci. Rep.">
        <title>Orb-weaving spider Araneus ventricosus genome elucidates the spidroin gene catalogue.</title>
        <authorList>
            <person name="Kono N."/>
            <person name="Nakamura H."/>
            <person name="Ohtoshi R."/>
            <person name="Moran D.A.P."/>
            <person name="Shinohara A."/>
            <person name="Yoshida Y."/>
            <person name="Fujiwara M."/>
            <person name="Mori M."/>
            <person name="Tomita M."/>
            <person name="Arakawa K."/>
        </authorList>
    </citation>
    <scope>NUCLEOTIDE SEQUENCE [LARGE SCALE GENOMIC DNA]</scope>
</reference>
<dbReference type="AlphaFoldDB" id="A0A4Y2WWM9"/>
<dbReference type="Proteomes" id="UP000499080">
    <property type="component" value="Unassembled WGS sequence"/>
</dbReference>
<evidence type="ECO:0000313" key="1">
    <source>
        <dbReference type="EMBL" id="GBO40402.1"/>
    </source>
</evidence>
<organism evidence="1 2">
    <name type="scientific">Araneus ventricosus</name>
    <name type="common">Orbweaver spider</name>
    <name type="synonym">Epeira ventricosa</name>
    <dbReference type="NCBI Taxonomy" id="182803"/>
    <lineage>
        <taxon>Eukaryota</taxon>
        <taxon>Metazoa</taxon>
        <taxon>Ecdysozoa</taxon>
        <taxon>Arthropoda</taxon>
        <taxon>Chelicerata</taxon>
        <taxon>Arachnida</taxon>
        <taxon>Araneae</taxon>
        <taxon>Araneomorphae</taxon>
        <taxon>Entelegynae</taxon>
        <taxon>Araneoidea</taxon>
        <taxon>Araneidae</taxon>
        <taxon>Araneus</taxon>
    </lineage>
</organism>
<sequence>MANLDCVLEFPVLVDAASNMADPHSGILNLVRKDWKKVLHNHPKFQDVSTCRPPFQEATDSKNASVQRLSNVHHLDVVIFGKFSLFYDGNKDHHFITVREGESFTEILKGMTSDLTGVKLSTGRFFVEACSPLYCKPCRETRLENRLPLITKKREWCVLKTKIYNGETIQNVFRSDIENLFRGTVFCGIVHFQISSRYFYTNMQNERECRLSGNCKDMILFKEVNVLPRVDFQLGQIGEIETTREEKSVKMVKGENDYFESMTQHCKRANEHESREFSKKIKNSEEKLIIEGIPTELNRNENDINPLKFDVTLEKFTM</sequence>
<evidence type="ECO:0000313" key="2">
    <source>
        <dbReference type="Proteomes" id="UP000499080"/>
    </source>
</evidence>
<accession>A0A4Y2WWM9</accession>
<name>A0A4Y2WWM9_ARAVE</name>
<dbReference type="OrthoDB" id="10359764at2759"/>